<dbReference type="SUPFAM" id="SSF90123">
    <property type="entry name" value="ABC transporter transmembrane region"/>
    <property type="match status" value="2"/>
</dbReference>
<evidence type="ECO:0000259" key="19">
    <source>
        <dbReference type="PROSITE" id="PS50929"/>
    </source>
</evidence>
<keyword evidence="9" id="KW-1278">Translocase</keyword>
<organism evidence="20 21">
    <name type="scientific">Zonotrichia albicollis</name>
    <name type="common">White-throated sparrow</name>
    <name type="synonym">Fringilla albicollis</name>
    <dbReference type="NCBI Taxonomy" id="44394"/>
    <lineage>
        <taxon>Eukaryota</taxon>
        <taxon>Metazoa</taxon>
        <taxon>Chordata</taxon>
        <taxon>Craniata</taxon>
        <taxon>Vertebrata</taxon>
        <taxon>Euteleostomi</taxon>
        <taxon>Archelosauria</taxon>
        <taxon>Archosauria</taxon>
        <taxon>Dinosauria</taxon>
        <taxon>Saurischia</taxon>
        <taxon>Theropoda</taxon>
        <taxon>Coelurosauria</taxon>
        <taxon>Aves</taxon>
        <taxon>Neognathae</taxon>
        <taxon>Neoaves</taxon>
        <taxon>Telluraves</taxon>
        <taxon>Australaves</taxon>
        <taxon>Passeriformes</taxon>
        <taxon>Passerellidae</taxon>
        <taxon>Zonotrichia</taxon>
    </lineage>
</organism>
<dbReference type="PANTHER" id="PTHR24223:SF405">
    <property type="entry name" value="ATP-BINDING CASSETTE SUB-FAMILY C MEMBER 3"/>
    <property type="match status" value="1"/>
</dbReference>
<dbReference type="Pfam" id="PF00005">
    <property type="entry name" value="ABC_tran"/>
    <property type="match status" value="2"/>
</dbReference>
<reference evidence="20" key="2">
    <citation type="submission" date="2025-09" db="UniProtKB">
        <authorList>
            <consortium name="Ensembl"/>
        </authorList>
    </citation>
    <scope>IDENTIFICATION</scope>
</reference>
<feature type="transmembrane region" description="Helical" evidence="17">
    <location>
        <begin position="1090"/>
        <end position="1109"/>
    </location>
</feature>
<name>A0A8D2QBK3_ZONAL</name>
<keyword evidence="10 17" id="KW-1133">Transmembrane helix</keyword>
<feature type="transmembrane region" description="Helical" evidence="17">
    <location>
        <begin position="179"/>
        <end position="197"/>
    </location>
</feature>
<evidence type="ECO:0000256" key="14">
    <source>
        <dbReference type="ARBA" id="ARBA00047523"/>
    </source>
</evidence>
<evidence type="ECO:0000256" key="15">
    <source>
        <dbReference type="ARBA" id="ARBA00047576"/>
    </source>
</evidence>
<evidence type="ECO:0000256" key="4">
    <source>
        <dbReference type="ARBA" id="ARBA00022475"/>
    </source>
</evidence>
<feature type="domain" description="ABC transporter" evidence="18">
    <location>
        <begin position="1303"/>
        <end position="1537"/>
    </location>
</feature>
<comment type="catalytic activity">
    <reaction evidence="13">
        <text>ATP + H2O + xenobioticSide 1 = ADP + phosphate + xenobioticSide 2.</text>
        <dbReference type="EC" id="7.6.2.2"/>
    </reaction>
</comment>
<comment type="subcellular location">
    <subcellularLocation>
        <location evidence="1">Cell membrane</location>
        <topology evidence="1">Multi-pass membrane protein</topology>
    </subcellularLocation>
</comment>
<dbReference type="GO" id="GO:0008559">
    <property type="term" value="F:ABC-type xenobiotic transporter activity"/>
    <property type="evidence" value="ECO:0007669"/>
    <property type="project" value="UniProtKB-EC"/>
</dbReference>
<reference evidence="20" key="1">
    <citation type="submission" date="2025-08" db="UniProtKB">
        <authorList>
            <consortium name="Ensembl"/>
        </authorList>
    </citation>
    <scope>IDENTIFICATION</scope>
</reference>
<feature type="transmembrane region" description="Helical" evidence="17">
    <location>
        <begin position="439"/>
        <end position="461"/>
    </location>
</feature>
<comment type="catalytic activity">
    <reaction evidence="14">
        <text>leukotriene C4(in) + ATP + H2O = leukotriene C4(out) + ADP + phosphate + H(+)</text>
        <dbReference type="Rhea" id="RHEA:38963"/>
        <dbReference type="ChEBI" id="CHEBI:15377"/>
        <dbReference type="ChEBI" id="CHEBI:15378"/>
        <dbReference type="ChEBI" id="CHEBI:30616"/>
        <dbReference type="ChEBI" id="CHEBI:43474"/>
        <dbReference type="ChEBI" id="CHEBI:57973"/>
        <dbReference type="ChEBI" id="CHEBI:456216"/>
    </reaction>
    <physiologicalReaction direction="left-to-right" evidence="14">
        <dbReference type="Rhea" id="RHEA:38964"/>
    </physiologicalReaction>
</comment>
<evidence type="ECO:0000256" key="12">
    <source>
        <dbReference type="ARBA" id="ARBA00023136"/>
    </source>
</evidence>
<dbReference type="NCBIfam" id="TIGR00957">
    <property type="entry name" value="MRP_assoc_pro"/>
    <property type="match status" value="1"/>
</dbReference>
<dbReference type="GO" id="GO:0016887">
    <property type="term" value="F:ATP hydrolysis activity"/>
    <property type="evidence" value="ECO:0007669"/>
    <property type="project" value="InterPro"/>
</dbReference>
<keyword evidence="6" id="KW-0677">Repeat</keyword>
<feature type="domain" description="ABC transmembrane type-1" evidence="19">
    <location>
        <begin position="986"/>
        <end position="1266"/>
    </location>
</feature>
<evidence type="ECO:0000256" key="8">
    <source>
        <dbReference type="ARBA" id="ARBA00022840"/>
    </source>
</evidence>
<evidence type="ECO:0000256" key="10">
    <source>
        <dbReference type="ARBA" id="ARBA00022989"/>
    </source>
</evidence>
<protein>
    <submittedName>
        <fullName evidence="20">ATP binding cassette subfamily C member 3</fullName>
    </submittedName>
</protein>
<dbReference type="FunFam" id="1.20.1560.10:FF:000007">
    <property type="entry name" value="ATP-binding cassette subfamily C member 1"/>
    <property type="match status" value="1"/>
</dbReference>
<evidence type="ECO:0000256" key="7">
    <source>
        <dbReference type="ARBA" id="ARBA00022741"/>
    </source>
</evidence>
<feature type="transmembrane region" description="Helical" evidence="17">
    <location>
        <begin position="983"/>
        <end position="1006"/>
    </location>
</feature>
<evidence type="ECO:0000256" key="17">
    <source>
        <dbReference type="SAM" id="Phobius"/>
    </source>
</evidence>
<evidence type="ECO:0000256" key="2">
    <source>
        <dbReference type="ARBA" id="ARBA00009726"/>
    </source>
</evidence>
<comment type="catalytic activity">
    <reaction evidence="15">
        <text>17beta-estradiol 17-O-(beta-D-glucuronate)(in) + ATP + H2O = 17beta-estradiol 17-O-(beta-D-glucuronate)(out) + ADP + phosphate + H(+)</text>
        <dbReference type="Rhea" id="RHEA:60128"/>
        <dbReference type="ChEBI" id="CHEBI:15377"/>
        <dbReference type="ChEBI" id="CHEBI:15378"/>
        <dbReference type="ChEBI" id="CHEBI:30616"/>
        <dbReference type="ChEBI" id="CHEBI:43474"/>
        <dbReference type="ChEBI" id="CHEBI:82961"/>
        <dbReference type="ChEBI" id="CHEBI:456216"/>
    </reaction>
    <physiologicalReaction direction="left-to-right" evidence="15">
        <dbReference type="Rhea" id="RHEA:60129"/>
    </physiologicalReaction>
</comment>
<dbReference type="Proteomes" id="UP000694413">
    <property type="component" value="Unassembled WGS sequence"/>
</dbReference>
<dbReference type="InterPro" id="IPR003439">
    <property type="entry name" value="ABC_transporter-like_ATP-bd"/>
</dbReference>
<feature type="transmembrane region" description="Helical" evidence="17">
    <location>
        <begin position="318"/>
        <end position="343"/>
    </location>
</feature>
<dbReference type="Gene3D" id="1.20.1560.10">
    <property type="entry name" value="ABC transporter type 1, transmembrane domain"/>
    <property type="match status" value="2"/>
</dbReference>
<feature type="transmembrane region" description="Helical" evidence="17">
    <location>
        <begin position="553"/>
        <end position="573"/>
    </location>
</feature>
<feature type="transmembrane region" description="Helical" evidence="17">
    <location>
        <begin position="43"/>
        <end position="62"/>
    </location>
</feature>
<feature type="transmembrane region" description="Helical" evidence="17">
    <location>
        <begin position="363"/>
        <end position="383"/>
    </location>
</feature>
<dbReference type="CDD" id="cd18603">
    <property type="entry name" value="ABC_6TM_MRP1_2_3_6_D2_like"/>
    <property type="match status" value="1"/>
</dbReference>
<feature type="domain" description="ABC transmembrane type-1" evidence="19">
    <location>
        <begin position="328"/>
        <end position="610"/>
    </location>
</feature>
<dbReference type="InterPro" id="IPR003593">
    <property type="entry name" value="AAA+_ATPase"/>
</dbReference>
<dbReference type="Gene3D" id="3.40.50.300">
    <property type="entry name" value="P-loop containing nucleotide triphosphate hydrolases"/>
    <property type="match status" value="2"/>
</dbReference>
<evidence type="ECO:0000256" key="6">
    <source>
        <dbReference type="ARBA" id="ARBA00022737"/>
    </source>
</evidence>
<keyword evidence="8" id="KW-0067">ATP-binding</keyword>
<evidence type="ECO:0000259" key="18">
    <source>
        <dbReference type="PROSITE" id="PS50893"/>
    </source>
</evidence>
<dbReference type="SUPFAM" id="SSF52540">
    <property type="entry name" value="P-loop containing nucleoside triphosphate hydrolases"/>
    <property type="match status" value="2"/>
</dbReference>
<feature type="transmembrane region" description="Helical" evidence="17">
    <location>
        <begin position="111"/>
        <end position="130"/>
    </location>
</feature>
<evidence type="ECO:0000313" key="20">
    <source>
        <dbReference type="Ensembl" id="ENSZALP00000004639.1"/>
    </source>
</evidence>
<evidence type="ECO:0000256" key="1">
    <source>
        <dbReference type="ARBA" id="ARBA00004651"/>
    </source>
</evidence>
<evidence type="ECO:0000256" key="9">
    <source>
        <dbReference type="ARBA" id="ARBA00022967"/>
    </source>
</evidence>
<dbReference type="PROSITE" id="PS50893">
    <property type="entry name" value="ABC_TRANSPORTER_2"/>
    <property type="match status" value="2"/>
</dbReference>
<feature type="transmembrane region" description="Helical" evidence="17">
    <location>
        <begin position="1026"/>
        <end position="1048"/>
    </location>
</feature>
<sequence length="1541" mass="172884">MVTSVSTWSLQPFGKADCSGYWDSNLTIHTDNPDLTPCFQNTVLAWIPSIYLWSALPFYLLYLRHNKRGYIVLSMLSRFKTLFGVLLWCVSWADLFYSFHELLQNRTPPPVYFVTPLVVGITVLLATLLIQYERLRGIQSSGVLIIFWFLSVLCAVGPLRSKIMTTTAQGHVNERFRFTTFYIYFALIIIELILSCFKEKPPFFSPVNIDANPCPELNSGFLSRLTFWWFTSMAIHGYKRPLEEKDLWSLNKDDTSKTVVQQLSKEWDREKAECKQKEDVSYMRKSTHEQNHAGGSPEEAEVLIRDKRHNRKPSFLKALLRTFGPYFLIGSFFKLIQDLLSFVNPQLLSVLIGFIKNKDAPAWWGFLIAALMFICAVLQTLFLHQHFQYCIVTGMRLRTGIIGVIYRKSLVITNSAKRSSTVGEIVNLMSVDAQRFMDLMTFLNMLWSAPLQIFLALYFLWQALGPSVLAGVAVMVLLIPFNSAIAIKTRAFQVEQMRYKDSRIKLMNEILGGIKVLKLYAWEPSFSEKVLEIRKNELKVLKKSAYLNSLSTFAWISAPFLVALTTFAVYVSVDEKNILDAEKAFVSLSLFNILKFPLSMLPQVISNIAQTSVSLKRIQQFLSHDELNPNCVEKKVIAPGNAISVRNATFSWGKELKPTLKDINMLIPSGSLVAIVGHVGCGKSSLVSALLGEMEKLEGEVAVKGSVAYVPQQAWIQNATLKDNILFGQAPNEEKYQDALEACALKTDLEVLPGGDQTEIGEKGINLSGGQRQRVSLARAVYSSSDIFLLDDPLSAVDSHVAKHIFDKVIGPDGILKGKTRILVTHGISFLPQVDHIFVLVDGKISEMGSYQELLKQNKAFAEFLRNYALDEDIEEDEPTMLEEEEVLLAEDTLSIHTDLVDNEPVTNEVRKQFLRQLSVVSSEGGECPNKMSTKRRVCEKKPAEPPLPRKSANEKLIQAETTETGTVKLAVFWQYMKAISPVISLVICFLYCCQNAAAIGANVWLSDWTNEPVVNGTQHNTAMRIGVYAALGLLQGLIVLISTFTLAMGGINAARTLHAALLENKFHTPQSFYDTTPTGRIINRFSKDIYIIDEVIPHTIIMFLGTFFTSLSTMIVIIASTPLFAVVIVPLAILYFFVQRFYVATSRQLKRLESVSRSPIYSHFSETVSGASVIRAYRRVKAFVDISDLKVDENQKSYYPGVVSNRWLGIRVEFVGNCIVLFAALFAVIGRNSLNAGLVGLSVSYALQVTVSLNWMVRMTSELETNIVAVERIKEYSETETEAPWIIEGKSPPENWPSKGDLEFVNYSVRYRKGLDLVLKDLNLQVHGGEKIGIVGRTGAGKSSMTLCLFRILEAVKGEIKIDGVKISEIGLHDLRSRLTIIPQDPVLFSGTLRMNLDPFNKYSDEEIWKALELSHLKRFVSSQPSMLDYECSEGGENLSVGQRQLVCLARALLRKTRILILDEATAAIDLETDDLIQMTIRTQFVDCTVLTIAHRLNTIMDYTRVLVLDNGTIAEFDTPANLIAAKGIFYSMAKDAGLA</sequence>
<keyword evidence="11" id="KW-0445">Lipid transport</keyword>
<dbReference type="Pfam" id="PF24357">
    <property type="entry name" value="TMD0_ABC"/>
    <property type="match status" value="1"/>
</dbReference>
<proteinExistence type="inferred from homology"/>
<evidence type="ECO:0000256" key="13">
    <source>
        <dbReference type="ARBA" id="ARBA00034018"/>
    </source>
</evidence>
<dbReference type="FunFam" id="1.20.1560.10:FF:000001">
    <property type="entry name" value="ATP-binding cassette subfamily C member 1"/>
    <property type="match status" value="1"/>
</dbReference>
<dbReference type="InterPro" id="IPR011527">
    <property type="entry name" value="ABC1_TM_dom"/>
</dbReference>
<dbReference type="CDD" id="cd03244">
    <property type="entry name" value="ABCC_MRP_domain2"/>
    <property type="match status" value="1"/>
</dbReference>
<keyword evidence="7" id="KW-0547">Nucleotide-binding</keyword>
<dbReference type="FunFam" id="3.40.50.300:FF:000074">
    <property type="entry name" value="Multidrug resistance-associated protein 5 isoform 1"/>
    <property type="match status" value="1"/>
</dbReference>
<feature type="transmembrane region" description="Helical" evidence="17">
    <location>
        <begin position="467"/>
        <end position="485"/>
    </location>
</feature>
<feature type="transmembrane region" description="Helical" evidence="17">
    <location>
        <begin position="1115"/>
        <end position="1139"/>
    </location>
</feature>
<evidence type="ECO:0000256" key="11">
    <source>
        <dbReference type="ARBA" id="ARBA00023055"/>
    </source>
</evidence>
<dbReference type="InterPro" id="IPR036640">
    <property type="entry name" value="ABC1_TM_sf"/>
</dbReference>
<comment type="similarity">
    <text evidence="2">Belongs to the ABC transporter superfamily. ABCC family. Conjugate transporter (TC 3.A.1.208) subfamily.</text>
</comment>
<accession>A0A8D2QBK3</accession>
<evidence type="ECO:0000256" key="5">
    <source>
        <dbReference type="ARBA" id="ARBA00022692"/>
    </source>
</evidence>
<feature type="region of interest" description="Disordered" evidence="16">
    <location>
        <begin position="926"/>
        <end position="947"/>
    </location>
</feature>
<gene>
    <name evidence="20" type="primary">ABCC3</name>
</gene>
<dbReference type="GO" id="GO:0005886">
    <property type="term" value="C:plasma membrane"/>
    <property type="evidence" value="ECO:0007669"/>
    <property type="project" value="UniProtKB-SubCell"/>
</dbReference>
<feature type="transmembrane region" description="Helical" evidence="17">
    <location>
        <begin position="142"/>
        <end position="159"/>
    </location>
</feature>
<keyword evidence="12 17" id="KW-0472">Membrane</keyword>
<evidence type="ECO:0000256" key="16">
    <source>
        <dbReference type="SAM" id="MobiDB-lite"/>
    </source>
</evidence>
<dbReference type="InterPro" id="IPR050173">
    <property type="entry name" value="ABC_transporter_C-like"/>
</dbReference>
<dbReference type="Ensembl" id="ENSZALT00000006981.1">
    <property type="protein sequence ID" value="ENSZALP00000004639.1"/>
    <property type="gene ID" value="ENSZALG00000004346.1"/>
</dbReference>
<dbReference type="InterPro" id="IPR005292">
    <property type="entry name" value="MRP"/>
</dbReference>
<dbReference type="InterPro" id="IPR027417">
    <property type="entry name" value="P-loop_NTPase"/>
</dbReference>
<evidence type="ECO:0000256" key="3">
    <source>
        <dbReference type="ARBA" id="ARBA00022448"/>
    </source>
</evidence>
<evidence type="ECO:0000313" key="21">
    <source>
        <dbReference type="Proteomes" id="UP000694413"/>
    </source>
</evidence>
<keyword evidence="4" id="KW-1003">Cell membrane</keyword>
<dbReference type="SMART" id="SM00382">
    <property type="entry name" value="AAA"/>
    <property type="match status" value="2"/>
</dbReference>
<dbReference type="PANTHER" id="PTHR24223">
    <property type="entry name" value="ATP-BINDING CASSETTE SUB-FAMILY C"/>
    <property type="match status" value="1"/>
</dbReference>
<dbReference type="InterPro" id="IPR056227">
    <property type="entry name" value="TMD0_ABC"/>
</dbReference>
<dbReference type="InterPro" id="IPR017871">
    <property type="entry name" value="ABC_transporter-like_CS"/>
</dbReference>
<dbReference type="Pfam" id="PF00664">
    <property type="entry name" value="ABC_membrane"/>
    <property type="match status" value="2"/>
</dbReference>
<dbReference type="PROSITE" id="PS00211">
    <property type="entry name" value="ABC_TRANSPORTER_1"/>
    <property type="match status" value="2"/>
</dbReference>
<keyword evidence="3" id="KW-0813">Transport</keyword>
<dbReference type="GO" id="GO:0006869">
    <property type="term" value="P:lipid transport"/>
    <property type="evidence" value="ECO:0007669"/>
    <property type="project" value="UniProtKB-KW"/>
</dbReference>
<dbReference type="GO" id="GO:0005524">
    <property type="term" value="F:ATP binding"/>
    <property type="evidence" value="ECO:0007669"/>
    <property type="project" value="UniProtKB-KW"/>
</dbReference>
<dbReference type="CDD" id="cd03250">
    <property type="entry name" value="ABCC_MRP_domain1"/>
    <property type="match status" value="1"/>
</dbReference>
<keyword evidence="5 17" id="KW-0812">Transmembrane</keyword>
<dbReference type="PROSITE" id="PS50929">
    <property type="entry name" value="ABC_TM1F"/>
    <property type="match status" value="2"/>
</dbReference>
<feature type="domain" description="ABC transporter" evidence="18">
    <location>
        <begin position="643"/>
        <end position="867"/>
    </location>
</feature>
<feature type="transmembrane region" description="Helical" evidence="17">
    <location>
        <begin position="1215"/>
        <end position="1231"/>
    </location>
</feature>
<dbReference type="FunFam" id="3.40.50.300:FF:000293">
    <property type="entry name" value="ATP binding cassette subfamily C member 1"/>
    <property type="match status" value="1"/>
</dbReference>
<keyword evidence="21" id="KW-1185">Reference proteome</keyword>
<dbReference type="CDD" id="cd18595">
    <property type="entry name" value="ABC_6TM_MRP1_2_3_6_D1_like"/>
    <property type="match status" value="1"/>
</dbReference>